<evidence type="ECO:0000256" key="1">
    <source>
        <dbReference type="ARBA" id="ARBA00022723"/>
    </source>
</evidence>
<dbReference type="OrthoDB" id="270970at2759"/>
<dbReference type="GO" id="GO:0016020">
    <property type="term" value="C:membrane"/>
    <property type="evidence" value="ECO:0007669"/>
    <property type="project" value="TreeGrafter"/>
</dbReference>
<dbReference type="SUPFAM" id="SSF50729">
    <property type="entry name" value="PH domain-like"/>
    <property type="match status" value="1"/>
</dbReference>
<accession>A0A1V9ZVG3</accession>
<gene>
    <name evidence="5" type="ORF">THRCLA_05617</name>
</gene>
<evidence type="ECO:0000313" key="5">
    <source>
        <dbReference type="EMBL" id="OQS01961.1"/>
    </source>
</evidence>
<dbReference type="EMBL" id="JNBS01001323">
    <property type="protein sequence ID" value="OQS01961.1"/>
    <property type="molecule type" value="Genomic_DNA"/>
</dbReference>
<dbReference type="Pfam" id="PF00168">
    <property type="entry name" value="C2"/>
    <property type="match status" value="4"/>
</dbReference>
<feature type="domain" description="PH" evidence="3">
    <location>
        <begin position="10"/>
        <end position="110"/>
    </location>
</feature>
<dbReference type="PROSITE" id="PS50003">
    <property type="entry name" value="PH_DOMAIN"/>
    <property type="match status" value="1"/>
</dbReference>
<keyword evidence="2" id="KW-0106">Calcium</keyword>
<dbReference type="Gene3D" id="2.30.29.30">
    <property type="entry name" value="Pleckstrin-homology domain (PH domain)/Phosphotyrosine-binding domain (PTB)"/>
    <property type="match status" value="1"/>
</dbReference>
<feature type="domain" description="C2" evidence="4">
    <location>
        <begin position="309"/>
        <end position="447"/>
    </location>
</feature>
<feature type="domain" description="C2" evidence="4">
    <location>
        <begin position="125"/>
        <end position="259"/>
    </location>
</feature>
<dbReference type="GO" id="GO:0005509">
    <property type="term" value="F:calcium ion binding"/>
    <property type="evidence" value="ECO:0007669"/>
    <property type="project" value="TreeGrafter"/>
</dbReference>
<proteinExistence type="predicted"/>
<comment type="caution">
    <text evidence="5">The sequence shown here is derived from an EMBL/GenBank/DDBJ whole genome shotgun (WGS) entry which is preliminary data.</text>
</comment>
<evidence type="ECO:0000256" key="2">
    <source>
        <dbReference type="ARBA" id="ARBA00022837"/>
    </source>
</evidence>
<sequence length="1068" mass="120297">MANRPAHGTIILKEGYLIKRSASNKLVTNWRRRYFRLQPGELLYFESPQEVTPRRRIPLGLDSNVTLANELGINLCFTIKPTPTGENFYVQAATESEKKAWVDAIFEVIRKAKDVSNQLDNGTNSRPTLQRRMSRVPVMSEHVMLNVRVVAAKGLIAADTRGTSDSYCVITLVDKGGHLIKETQKQTKIMDNDLDPVWNFDTTFGDKIDLTLVDEVRFDLYDHDVYTKDECIGTVSVPMGFFKMSVASATSSETIDHWFQISPPPKGARPTAKVLSLGQNEKILNERDHGELHLIMNLSGEKLPGFFRSLERSHHSPKKDIIANNFDETDNRLEVNVISARGLIYIDPKDINHQPLQSINPMCEIQVLDIHKRMLTGEQYKTGVQFRTVTPTFPDAHFVCGRHSQIEQAGYLKIIVLHAERGDRIVPIGSVTIDLNEVSAYKLTKWYALECAQTKEESKPHVGDVQVELCLIGESRGEKLQRDATKRAIMSAAHAKTIEQTELENAQFQMLLAERSLDGAKISCAEQGYQVRHPNFYGVNGYLHAAHLQLVQANKRHQTPDHVFQNRGSIEGYAQLDIAVVGVNNLQVAERVNNTGPATYAKLEIEPGAAIISSKKVSKPYLIRKTKQSKSPTHRVLQHSEDHDELNGGMMRQAIFGKKPLTADVSSARQRLGKNEQRNEKVMEILPDRPYLKVRVLSGHNLMAGDMNGYNTHDVPYKKEKKKTAVVSKTLNPVWQDEEFTLGYVCIKMYQEIDLNEAKTLLLHVKDHNNIGRATPLGRVEVPLHTLCQGSATTTSIQTVSMTKKYPLVPEPWMKQDKVDLGEICLETEMMGNATVLANLLMRQNQLASGLLSFHSSHSLNSGDTNAPSEVGVMEEEETIYTPGQHIRTSATVGSDPQWPGDRFQLQLAYPALLGDKVDTVQYQNQGFEYDVRIKVICGRNLINCDRNAEADPFFTIYPVWPSGEVVHAAKKQSLTVYESRNPVWPHKEFIFGKDFNVTKISHLAIHFYDRDWGDFDMSGLKCLGNPEEIDNSVWLPRHLLHKITHSGDIDRSGALDALEYDQKILAF</sequence>
<dbReference type="PANTHER" id="PTHR45911:SF4">
    <property type="entry name" value="MULTIPLE C2 AND TRANSMEMBRANE DOMAIN-CONTAINING PROTEIN"/>
    <property type="match status" value="1"/>
</dbReference>
<keyword evidence="1" id="KW-0479">Metal-binding</keyword>
<dbReference type="CDD" id="cd00030">
    <property type="entry name" value="C2"/>
    <property type="match status" value="4"/>
</dbReference>
<dbReference type="InterPro" id="IPR035892">
    <property type="entry name" value="C2_domain_sf"/>
</dbReference>
<evidence type="ECO:0000313" key="6">
    <source>
        <dbReference type="Proteomes" id="UP000243217"/>
    </source>
</evidence>
<dbReference type="AlphaFoldDB" id="A0A1V9ZVG3"/>
<dbReference type="SUPFAM" id="SSF49562">
    <property type="entry name" value="C2 domain (Calcium/lipid-binding domain, CaLB)"/>
    <property type="match status" value="4"/>
</dbReference>
<reference evidence="5 6" key="1">
    <citation type="journal article" date="2014" name="Genome Biol. Evol.">
        <title>The secreted proteins of Achlya hypogyna and Thraustotheca clavata identify the ancestral oomycete secretome and reveal gene acquisitions by horizontal gene transfer.</title>
        <authorList>
            <person name="Misner I."/>
            <person name="Blouin N."/>
            <person name="Leonard G."/>
            <person name="Richards T.A."/>
            <person name="Lane C.E."/>
        </authorList>
    </citation>
    <scope>NUCLEOTIDE SEQUENCE [LARGE SCALE GENOMIC DNA]</scope>
    <source>
        <strain evidence="5 6">ATCC 34112</strain>
    </source>
</reference>
<dbReference type="PROSITE" id="PS00018">
    <property type="entry name" value="EF_HAND_1"/>
    <property type="match status" value="1"/>
</dbReference>
<name>A0A1V9ZVG3_9STRA</name>
<protein>
    <recommendedName>
        <fullName evidence="7">Calmodulin</fullName>
    </recommendedName>
</protein>
<keyword evidence="6" id="KW-1185">Reference proteome</keyword>
<dbReference type="SMART" id="SM00233">
    <property type="entry name" value="PH"/>
    <property type="match status" value="1"/>
</dbReference>
<evidence type="ECO:0000259" key="3">
    <source>
        <dbReference type="PROSITE" id="PS50003"/>
    </source>
</evidence>
<dbReference type="CDD" id="cd00821">
    <property type="entry name" value="PH"/>
    <property type="match status" value="1"/>
</dbReference>
<evidence type="ECO:0008006" key="7">
    <source>
        <dbReference type="Google" id="ProtNLM"/>
    </source>
</evidence>
<dbReference type="InterPro" id="IPR000008">
    <property type="entry name" value="C2_dom"/>
</dbReference>
<dbReference type="InterPro" id="IPR001849">
    <property type="entry name" value="PH_domain"/>
</dbReference>
<feature type="domain" description="C2" evidence="4">
    <location>
        <begin position="913"/>
        <end position="1040"/>
    </location>
</feature>
<dbReference type="PANTHER" id="PTHR45911">
    <property type="entry name" value="C2 DOMAIN-CONTAINING PROTEIN"/>
    <property type="match status" value="1"/>
</dbReference>
<feature type="non-terminal residue" evidence="5">
    <location>
        <position position="1068"/>
    </location>
</feature>
<feature type="domain" description="C2" evidence="4">
    <location>
        <begin position="671"/>
        <end position="797"/>
    </location>
</feature>
<dbReference type="PROSITE" id="PS50004">
    <property type="entry name" value="C2"/>
    <property type="match status" value="4"/>
</dbReference>
<dbReference type="Pfam" id="PF00169">
    <property type="entry name" value="PH"/>
    <property type="match status" value="1"/>
</dbReference>
<evidence type="ECO:0000259" key="4">
    <source>
        <dbReference type="PROSITE" id="PS50004"/>
    </source>
</evidence>
<dbReference type="Gene3D" id="2.60.40.150">
    <property type="entry name" value="C2 domain"/>
    <property type="match status" value="4"/>
</dbReference>
<dbReference type="InterPro" id="IPR018247">
    <property type="entry name" value="EF_Hand_1_Ca_BS"/>
</dbReference>
<dbReference type="Proteomes" id="UP000243217">
    <property type="component" value="Unassembled WGS sequence"/>
</dbReference>
<dbReference type="SMART" id="SM00239">
    <property type="entry name" value="C2"/>
    <property type="match status" value="4"/>
</dbReference>
<dbReference type="InterPro" id="IPR011993">
    <property type="entry name" value="PH-like_dom_sf"/>
</dbReference>
<dbReference type="STRING" id="74557.A0A1V9ZVG3"/>
<organism evidence="5 6">
    <name type="scientific">Thraustotheca clavata</name>
    <dbReference type="NCBI Taxonomy" id="74557"/>
    <lineage>
        <taxon>Eukaryota</taxon>
        <taxon>Sar</taxon>
        <taxon>Stramenopiles</taxon>
        <taxon>Oomycota</taxon>
        <taxon>Saprolegniomycetes</taxon>
        <taxon>Saprolegniales</taxon>
        <taxon>Achlyaceae</taxon>
        <taxon>Thraustotheca</taxon>
    </lineage>
</organism>